<evidence type="ECO:0000256" key="1">
    <source>
        <dbReference type="SAM" id="MobiDB-lite"/>
    </source>
</evidence>
<evidence type="ECO:0000313" key="3">
    <source>
        <dbReference type="Proteomes" id="UP000076532"/>
    </source>
</evidence>
<reference evidence="2 3" key="1">
    <citation type="journal article" date="2016" name="Mol. Biol. Evol.">
        <title>Comparative Genomics of Early-Diverging Mushroom-Forming Fungi Provides Insights into the Origins of Lignocellulose Decay Capabilities.</title>
        <authorList>
            <person name="Nagy L.G."/>
            <person name="Riley R."/>
            <person name="Tritt A."/>
            <person name="Adam C."/>
            <person name="Daum C."/>
            <person name="Floudas D."/>
            <person name="Sun H."/>
            <person name="Yadav J.S."/>
            <person name="Pangilinan J."/>
            <person name="Larsson K.H."/>
            <person name="Matsuura K."/>
            <person name="Barry K."/>
            <person name="Labutti K."/>
            <person name="Kuo R."/>
            <person name="Ohm R.A."/>
            <person name="Bhattacharya S.S."/>
            <person name="Shirouzu T."/>
            <person name="Yoshinaga Y."/>
            <person name="Martin F.M."/>
            <person name="Grigoriev I.V."/>
            <person name="Hibbett D.S."/>
        </authorList>
    </citation>
    <scope>NUCLEOTIDE SEQUENCE [LARGE SCALE GENOMIC DNA]</scope>
    <source>
        <strain evidence="2 3">CBS 109695</strain>
    </source>
</reference>
<gene>
    <name evidence="2" type="ORF">FIBSPDRAFT_865091</name>
</gene>
<feature type="compositionally biased region" description="Polar residues" evidence="1">
    <location>
        <begin position="70"/>
        <end position="79"/>
    </location>
</feature>
<keyword evidence="3" id="KW-1185">Reference proteome</keyword>
<dbReference type="EMBL" id="KV417583">
    <property type="protein sequence ID" value="KZP17437.1"/>
    <property type="molecule type" value="Genomic_DNA"/>
</dbReference>
<feature type="region of interest" description="Disordered" evidence="1">
    <location>
        <begin position="1"/>
        <end position="114"/>
    </location>
</feature>
<protein>
    <submittedName>
        <fullName evidence="2">Uncharacterized protein</fullName>
    </submittedName>
</protein>
<accession>A0A166G3M8</accession>
<proteinExistence type="predicted"/>
<sequence length="114" mass="12208">MAHPATALPIPKWLSMPPPVFPSPALSRPTERVNSPPKPPSPVISPLQPAAKSEPAPQSQHAAHSRVGALQTTHNAPPSHTRESATSKSEYGIWSRRPHVPASAPRMITAERCP</sequence>
<dbReference type="Proteomes" id="UP000076532">
    <property type="component" value="Unassembled WGS sequence"/>
</dbReference>
<name>A0A166G3M8_9AGAM</name>
<organism evidence="2 3">
    <name type="scientific">Athelia psychrophila</name>
    <dbReference type="NCBI Taxonomy" id="1759441"/>
    <lineage>
        <taxon>Eukaryota</taxon>
        <taxon>Fungi</taxon>
        <taxon>Dikarya</taxon>
        <taxon>Basidiomycota</taxon>
        <taxon>Agaricomycotina</taxon>
        <taxon>Agaricomycetes</taxon>
        <taxon>Agaricomycetidae</taxon>
        <taxon>Atheliales</taxon>
        <taxon>Atheliaceae</taxon>
        <taxon>Athelia</taxon>
    </lineage>
</organism>
<evidence type="ECO:0000313" key="2">
    <source>
        <dbReference type="EMBL" id="KZP17437.1"/>
    </source>
</evidence>
<dbReference type="AlphaFoldDB" id="A0A166G3M8"/>